<reference evidence="2 3" key="1">
    <citation type="submission" date="2019-04" db="EMBL/GenBank/DDBJ databases">
        <title>Herbidospora sp. NEAU-GS14.nov., a novel actinomycete isolated from soil.</title>
        <authorList>
            <person name="Han L."/>
        </authorList>
    </citation>
    <scope>NUCLEOTIDE SEQUENCE [LARGE SCALE GENOMIC DNA]</scope>
    <source>
        <strain evidence="2 3">NEAU-GS14</strain>
    </source>
</reference>
<evidence type="ECO:0000313" key="2">
    <source>
        <dbReference type="EMBL" id="TKK84689.1"/>
    </source>
</evidence>
<dbReference type="AlphaFoldDB" id="A0A4U3M8U9"/>
<dbReference type="Proteomes" id="UP000308705">
    <property type="component" value="Unassembled WGS sequence"/>
</dbReference>
<gene>
    <name evidence="2" type="ORF">FDA94_29180</name>
</gene>
<accession>A0A4U3M8U9</accession>
<feature type="domain" description="IraD/Gp25-like" evidence="1">
    <location>
        <begin position="25"/>
        <end position="113"/>
    </location>
</feature>
<dbReference type="SUPFAM" id="SSF160719">
    <property type="entry name" value="gpW/gp25-like"/>
    <property type="match status" value="1"/>
</dbReference>
<sequence length="141" mass="15369">MTATPIAIDLPFRFGADGGVAATRQVHRQIIQRLTSIVGTEPTERVMLPQFGVPAASYVFEPDATLVAVELRGLTEEQTAMWEPGLNVIAVVPEHDDTGKTAIVDVKYERTDDPSAPTSRARYVHVASFGPRGIEREVIRG</sequence>
<evidence type="ECO:0000313" key="3">
    <source>
        <dbReference type="Proteomes" id="UP000308705"/>
    </source>
</evidence>
<evidence type="ECO:0000259" key="1">
    <source>
        <dbReference type="Pfam" id="PF04965"/>
    </source>
</evidence>
<organism evidence="2 3">
    <name type="scientific">Herbidospora galbida</name>
    <dbReference type="NCBI Taxonomy" id="2575442"/>
    <lineage>
        <taxon>Bacteria</taxon>
        <taxon>Bacillati</taxon>
        <taxon>Actinomycetota</taxon>
        <taxon>Actinomycetes</taxon>
        <taxon>Streptosporangiales</taxon>
        <taxon>Streptosporangiaceae</taxon>
        <taxon>Herbidospora</taxon>
    </lineage>
</organism>
<dbReference type="Pfam" id="PF04965">
    <property type="entry name" value="GPW_gp25"/>
    <property type="match status" value="1"/>
</dbReference>
<comment type="caution">
    <text evidence="2">The sequence shown here is derived from an EMBL/GenBank/DDBJ whole genome shotgun (WGS) entry which is preliminary data.</text>
</comment>
<dbReference type="Gene3D" id="3.10.450.40">
    <property type="match status" value="1"/>
</dbReference>
<dbReference type="RefSeq" id="WP_137250273.1">
    <property type="nucleotide sequence ID" value="NZ_SZQA01000033.1"/>
</dbReference>
<protein>
    <submittedName>
        <fullName evidence="2">GPW/gp25 family protein</fullName>
    </submittedName>
</protein>
<dbReference type="EMBL" id="SZQA01000033">
    <property type="protein sequence ID" value="TKK84689.1"/>
    <property type="molecule type" value="Genomic_DNA"/>
</dbReference>
<proteinExistence type="predicted"/>
<dbReference type="OrthoDB" id="9802846at2"/>
<dbReference type="InterPro" id="IPR007048">
    <property type="entry name" value="IraD/Gp25-like"/>
</dbReference>
<name>A0A4U3M8U9_9ACTN</name>
<keyword evidence="3" id="KW-1185">Reference proteome</keyword>